<keyword evidence="3" id="KW-1185">Reference proteome</keyword>
<dbReference type="Proteomes" id="UP000054279">
    <property type="component" value="Unassembled WGS sequence"/>
</dbReference>
<proteinExistence type="predicted"/>
<feature type="compositionally biased region" description="Polar residues" evidence="1">
    <location>
        <begin position="248"/>
        <end position="268"/>
    </location>
</feature>
<reference evidence="2 3" key="1">
    <citation type="submission" date="2014-06" db="EMBL/GenBank/DDBJ databases">
        <title>Evolutionary Origins and Diversification of the Mycorrhizal Mutualists.</title>
        <authorList>
            <consortium name="DOE Joint Genome Institute"/>
            <consortium name="Mycorrhizal Genomics Consortium"/>
            <person name="Kohler A."/>
            <person name="Kuo A."/>
            <person name="Nagy L.G."/>
            <person name="Floudas D."/>
            <person name="Copeland A."/>
            <person name="Barry K.W."/>
            <person name="Cichocki N."/>
            <person name="Veneault-Fourrey C."/>
            <person name="LaButti K."/>
            <person name="Lindquist E.A."/>
            <person name="Lipzen A."/>
            <person name="Lundell T."/>
            <person name="Morin E."/>
            <person name="Murat C."/>
            <person name="Riley R."/>
            <person name="Ohm R."/>
            <person name="Sun H."/>
            <person name="Tunlid A."/>
            <person name="Henrissat B."/>
            <person name="Grigoriev I.V."/>
            <person name="Hibbett D.S."/>
            <person name="Martin F."/>
        </authorList>
    </citation>
    <scope>NUCLEOTIDE SEQUENCE [LARGE SCALE GENOMIC DNA]</scope>
    <source>
        <strain evidence="2 3">SS14</strain>
    </source>
</reference>
<evidence type="ECO:0000313" key="2">
    <source>
        <dbReference type="EMBL" id="KIJ43105.1"/>
    </source>
</evidence>
<accession>A0A0C9VWE7</accession>
<dbReference type="HOGENOM" id="CLU_065005_0_0_1"/>
<name>A0A0C9VWE7_SPHS4</name>
<evidence type="ECO:0000256" key="1">
    <source>
        <dbReference type="SAM" id="MobiDB-lite"/>
    </source>
</evidence>
<gene>
    <name evidence="2" type="ORF">M422DRAFT_253605</name>
</gene>
<organism evidence="2 3">
    <name type="scientific">Sphaerobolus stellatus (strain SS14)</name>
    <dbReference type="NCBI Taxonomy" id="990650"/>
    <lineage>
        <taxon>Eukaryota</taxon>
        <taxon>Fungi</taxon>
        <taxon>Dikarya</taxon>
        <taxon>Basidiomycota</taxon>
        <taxon>Agaricomycotina</taxon>
        <taxon>Agaricomycetes</taxon>
        <taxon>Phallomycetidae</taxon>
        <taxon>Geastrales</taxon>
        <taxon>Sphaerobolaceae</taxon>
        <taxon>Sphaerobolus</taxon>
    </lineage>
</organism>
<protein>
    <submittedName>
        <fullName evidence="2">Uncharacterized protein</fullName>
    </submittedName>
</protein>
<feature type="region of interest" description="Disordered" evidence="1">
    <location>
        <begin position="248"/>
        <end position="275"/>
    </location>
</feature>
<dbReference type="AlphaFoldDB" id="A0A0C9VWE7"/>
<dbReference type="EMBL" id="KN837125">
    <property type="protein sequence ID" value="KIJ43105.1"/>
    <property type="molecule type" value="Genomic_DNA"/>
</dbReference>
<evidence type="ECO:0000313" key="3">
    <source>
        <dbReference type="Proteomes" id="UP000054279"/>
    </source>
</evidence>
<sequence>MSSSTFIDLTTYMEDARVTLVSVLEKYKAVKPSKIRRFLRRTTWHFRKEDLEELLLKIRHCKPSITNALDVCQIETLRTIMIEQTQAQVREEFMKWLNAGSWDIDYAANIVMESYDFIHVKAAKKRNAIFASLITTLRAELGGASNTAIAYYSFPHNRSTNGSAPMISALIAQMCRGLSCVPTEVITLFKENSTQSQRSPKLLFKIFKILSRRFQRIHILLNTITKDAGEDIGLLDFKKWMELECPTQQARTDSEARTPSSVSGTHSHPQPPSHRAPAEYLLLLPHAAASIASTS</sequence>